<evidence type="ECO:0000313" key="1">
    <source>
        <dbReference type="EMBL" id="PRY33272.1"/>
    </source>
</evidence>
<keyword evidence="1" id="KW-0378">Hydrolase</keyword>
<sequence>MNRRTLLTGAGAAAAVAATGAYLRDRYAARPVIPDVPLGDERLEQRPSRARGRTVDFYTAVPHGHGDGRGLPVCLVLHGASKTAADFPALGLGRLLTDSVRRGNRPFVLAGATGGRLSWRPSGADDPQRMVHEEIPAWCAERGFETDRLAVCGWSMGGFGSLLLAETFPGFVRAVAAFSPAVHPGDEVFARAAALRGTPVGLWCGTDDGLLPDVRALERALPEPKAAGSYAEGRHNFAYWSTCVPEAFDLIADSTV</sequence>
<dbReference type="RefSeq" id="WP_106124589.1">
    <property type="nucleotide sequence ID" value="NZ_PVZG01000001.1"/>
</dbReference>
<proteinExistence type="predicted"/>
<dbReference type="SUPFAM" id="SSF53474">
    <property type="entry name" value="alpha/beta-Hydrolases"/>
    <property type="match status" value="1"/>
</dbReference>
<dbReference type="AlphaFoldDB" id="A0A2T0SIP1"/>
<dbReference type="InterPro" id="IPR050583">
    <property type="entry name" value="Mycobacterial_A85_antigen"/>
</dbReference>
<organism evidence="1 2">
    <name type="scientific">Pseudosporangium ferrugineum</name>
    <dbReference type="NCBI Taxonomy" id="439699"/>
    <lineage>
        <taxon>Bacteria</taxon>
        <taxon>Bacillati</taxon>
        <taxon>Actinomycetota</taxon>
        <taxon>Actinomycetes</taxon>
        <taxon>Micromonosporales</taxon>
        <taxon>Micromonosporaceae</taxon>
        <taxon>Pseudosporangium</taxon>
    </lineage>
</organism>
<dbReference type="InterPro" id="IPR029058">
    <property type="entry name" value="AB_hydrolase_fold"/>
</dbReference>
<dbReference type="GO" id="GO:0016787">
    <property type="term" value="F:hydrolase activity"/>
    <property type="evidence" value="ECO:0007669"/>
    <property type="project" value="UniProtKB-KW"/>
</dbReference>
<dbReference type="Proteomes" id="UP000239209">
    <property type="component" value="Unassembled WGS sequence"/>
</dbReference>
<dbReference type="PANTHER" id="PTHR48098:SF1">
    <property type="entry name" value="DIACYLGLYCEROL ACYLTRANSFERASE_MYCOLYLTRANSFERASE AG85A"/>
    <property type="match status" value="1"/>
</dbReference>
<keyword evidence="2" id="KW-1185">Reference proteome</keyword>
<dbReference type="Gene3D" id="3.40.50.1820">
    <property type="entry name" value="alpha/beta hydrolase"/>
    <property type="match status" value="1"/>
</dbReference>
<dbReference type="InterPro" id="IPR000801">
    <property type="entry name" value="Esterase-like"/>
</dbReference>
<dbReference type="EMBL" id="PVZG01000001">
    <property type="protein sequence ID" value="PRY33272.1"/>
    <property type="molecule type" value="Genomic_DNA"/>
</dbReference>
<dbReference type="GO" id="GO:0016747">
    <property type="term" value="F:acyltransferase activity, transferring groups other than amino-acyl groups"/>
    <property type="evidence" value="ECO:0007669"/>
    <property type="project" value="TreeGrafter"/>
</dbReference>
<dbReference type="Pfam" id="PF00756">
    <property type="entry name" value="Esterase"/>
    <property type="match status" value="1"/>
</dbReference>
<dbReference type="PANTHER" id="PTHR48098">
    <property type="entry name" value="ENTEROCHELIN ESTERASE-RELATED"/>
    <property type="match status" value="1"/>
</dbReference>
<comment type="caution">
    <text evidence="1">The sequence shown here is derived from an EMBL/GenBank/DDBJ whole genome shotgun (WGS) entry which is preliminary data.</text>
</comment>
<name>A0A2T0SIP1_9ACTN</name>
<protein>
    <submittedName>
        <fullName evidence="1">S-formylglutathione hydrolase FrmB</fullName>
    </submittedName>
</protein>
<reference evidence="1 2" key="1">
    <citation type="submission" date="2018-03" db="EMBL/GenBank/DDBJ databases">
        <title>Genomic Encyclopedia of Archaeal and Bacterial Type Strains, Phase II (KMG-II): from individual species to whole genera.</title>
        <authorList>
            <person name="Goeker M."/>
        </authorList>
    </citation>
    <scope>NUCLEOTIDE SEQUENCE [LARGE SCALE GENOMIC DNA]</scope>
    <source>
        <strain evidence="1 2">DSM 45348</strain>
    </source>
</reference>
<evidence type="ECO:0000313" key="2">
    <source>
        <dbReference type="Proteomes" id="UP000239209"/>
    </source>
</evidence>
<accession>A0A2T0SIP1</accession>
<dbReference type="OrthoDB" id="3210113at2"/>
<gene>
    <name evidence="1" type="ORF">CLV70_101434</name>
</gene>